<keyword evidence="2" id="KW-0479">Metal-binding</keyword>
<comment type="cofactor">
    <cofactor evidence="2">
        <name>Fe(2+)</name>
        <dbReference type="ChEBI" id="CHEBI:29033"/>
    </cofactor>
    <text evidence="2">Binds 1 Fe(2+) ion.</text>
</comment>
<dbReference type="EMBL" id="DXHU01000006">
    <property type="protein sequence ID" value="HIV98539.1"/>
    <property type="molecule type" value="Genomic_DNA"/>
</dbReference>
<dbReference type="PANTHER" id="PTHR10458">
    <property type="entry name" value="PEPTIDE DEFORMYLASE"/>
    <property type="match status" value="1"/>
</dbReference>
<comment type="function">
    <text evidence="2">Removes the formyl group from the N-terminal Met of newly synthesized proteins. Requires at least a dipeptide for an efficient rate of reaction. N-terminal L-methionine is a prerequisite for activity but the enzyme has broad specificity at other positions.</text>
</comment>
<dbReference type="NCBIfam" id="TIGR00079">
    <property type="entry name" value="pept_deformyl"/>
    <property type="match status" value="1"/>
</dbReference>
<keyword evidence="2 3" id="KW-0378">Hydrolase</keyword>
<dbReference type="SUPFAM" id="SSF56420">
    <property type="entry name" value="Peptide deformylase"/>
    <property type="match status" value="1"/>
</dbReference>
<dbReference type="GO" id="GO:0042586">
    <property type="term" value="F:peptide deformylase activity"/>
    <property type="evidence" value="ECO:0007669"/>
    <property type="project" value="UniProtKB-UniRule"/>
</dbReference>
<dbReference type="PANTHER" id="PTHR10458:SF22">
    <property type="entry name" value="PEPTIDE DEFORMYLASE"/>
    <property type="match status" value="1"/>
</dbReference>
<sequence length="169" mass="19243">MLDIFDMDDEVLRSQTESVDEFDDALKILVDAMFETLEEAEGVGLAAPQVGISKKIFVVNTRKKGERYALINPEIIETSVDLVPYEEGCLSIPGFYRDVMRPARVKVQAQDVSGKFFTLDAEGLLARVIQHENDHLNGVLFIDHLDEKEKDKVVSLFHKKKKKYSRKAR</sequence>
<keyword evidence="2" id="KW-0648">Protein biosynthesis</keyword>
<feature type="active site" evidence="2">
    <location>
        <position position="132"/>
    </location>
</feature>
<dbReference type="EC" id="3.5.1.88" evidence="2"/>
<proteinExistence type="inferred from homology"/>
<dbReference type="CDD" id="cd00487">
    <property type="entry name" value="Pep_deformylase"/>
    <property type="match status" value="1"/>
</dbReference>
<evidence type="ECO:0000256" key="2">
    <source>
        <dbReference type="HAMAP-Rule" id="MF_00163"/>
    </source>
</evidence>
<dbReference type="GO" id="GO:0046872">
    <property type="term" value="F:metal ion binding"/>
    <property type="evidence" value="ECO:0007669"/>
    <property type="project" value="UniProtKB-KW"/>
</dbReference>
<comment type="caution">
    <text evidence="3">The sequence shown here is derived from an EMBL/GenBank/DDBJ whole genome shotgun (WGS) entry which is preliminary data.</text>
</comment>
<accession>A0A9D1PS40</accession>
<dbReference type="Proteomes" id="UP000823936">
    <property type="component" value="Unassembled WGS sequence"/>
</dbReference>
<reference evidence="3" key="1">
    <citation type="journal article" date="2021" name="PeerJ">
        <title>Extensive microbial diversity within the chicken gut microbiome revealed by metagenomics and culture.</title>
        <authorList>
            <person name="Gilroy R."/>
            <person name="Ravi A."/>
            <person name="Getino M."/>
            <person name="Pursley I."/>
            <person name="Horton D.L."/>
            <person name="Alikhan N.F."/>
            <person name="Baker D."/>
            <person name="Gharbi K."/>
            <person name="Hall N."/>
            <person name="Watson M."/>
            <person name="Adriaenssens E.M."/>
            <person name="Foster-Nyarko E."/>
            <person name="Jarju S."/>
            <person name="Secka A."/>
            <person name="Antonio M."/>
            <person name="Oren A."/>
            <person name="Chaudhuri R.R."/>
            <person name="La Ragione R."/>
            <person name="Hildebrand F."/>
            <person name="Pallen M.J."/>
        </authorList>
    </citation>
    <scope>NUCLEOTIDE SEQUENCE</scope>
    <source>
        <strain evidence="3">Gambia11-129</strain>
    </source>
</reference>
<keyword evidence="2" id="KW-0408">Iron</keyword>
<dbReference type="GO" id="GO:0006412">
    <property type="term" value="P:translation"/>
    <property type="evidence" value="ECO:0007669"/>
    <property type="project" value="UniProtKB-UniRule"/>
</dbReference>
<dbReference type="HAMAP" id="MF_00163">
    <property type="entry name" value="Pep_deformylase"/>
    <property type="match status" value="1"/>
</dbReference>
<reference evidence="3" key="2">
    <citation type="submission" date="2021-04" db="EMBL/GenBank/DDBJ databases">
        <authorList>
            <person name="Gilroy R."/>
        </authorList>
    </citation>
    <scope>NUCLEOTIDE SEQUENCE</scope>
    <source>
        <strain evidence="3">Gambia11-129</strain>
    </source>
</reference>
<feature type="binding site" evidence="2">
    <location>
        <position position="89"/>
    </location>
    <ligand>
        <name>Fe cation</name>
        <dbReference type="ChEBI" id="CHEBI:24875"/>
    </ligand>
</feature>
<gene>
    <name evidence="2 3" type="primary">def</name>
    <name evidence="3" type="ORF">IAB12_02015</name>
</gene>
<comment type="catalytic activity">
    <reaction evidence="2">
        <text>N-terminal N-formyl-L-methionyl-[peptide] + H2O = N-terminal L-methionyl-[peptide] + formate</text>
        <dbReference type="Rhea" id="RHEA:24420"/>
        <dbReference type="Rhea" id="RHEA-COMP:10639"/>
        <dbReference type="Rhea" id="RHEA-COMP:10640"/>
        <dbReference type="ChEBI" id="CHEBI:15377"/>
        <dbReference type="ChEBI" id="CHEBI:15740"/>
        <dbReference type="ChEBI" id="CHEBI:49298"/>
        <dbReference type="ChEBI" id="CHEBI:64731"/>
        <dbReference type="EC" id="3.5.1.88"/>
    </reaction>
</comment>
<dbReference type="Gene3D" id="3.90.45.10">
    <property type="entry name" value="Peptide deformylase"/>
    <property type="match status" value="1"/>
</dbReference>
<evidence type="ECO:0000313" key="3">
    <source>
        <dbReference type="EMBL" id="HIV98539.1"/>
    </source>
</evidence>
<dbReference type="PRINTS" id="PR01576">
    <property type="entry name" value="PDEFORMYLASE"/>
</dbReference>
<organism evidence="3 4">
    <name type="scientific">Candidatus Ornithospirochaeta avicola</name>
    <dbReference type="NCBI Taxonomy" id="2840896"/>
    <lineage>
        <taxon>Bacteria</taxon>
        <taxon>Pseudomonadati</taxon>
        <taxon>Spirochaetota</taxon>
        <taxon>Spirochaetia</taxon>
        <taxon>Spirochaetales</taxon>
        <taxon>Spirochaetaceae</taxon>
        <taxon>Spirochaetaceae incertae sedis</taxon>
        <taxon>Candidatus Ornithospirochaeta</taxon>
    </lineage>
</organism>
<evidence type="ECO:0000256" key="1">
    <source>
        <dbReference type="ARBA" id="ARBA00010759"/>
    </source>
</evidence>
<protein>
    <recommendedName>
        <fullName evidence="2">Peptide deformylase</fullName>
        <shortName evidence="2">PDF</shortName>
        <ecNumber evidence="2">3.5.1.88</ecNumber>
    </recommendedName>
    <alternativeName>
        <fullName evidence="2">Polypeptide deformylase</fullName>
    </alternativeName>
</protein>
<name>A0A9D1PS40_9SPIO</name>
<dbReference type="InterPro" id="IPR036821">
    <property type="entry name" value="Peptide_deformylase_sf"/>
</dbReference>
<dbReference type="NCBIfam" id="NF001159">
    <property type="entry name" value="PRK00150.1-3"/>
    <property type="match status" value="1"/>
</dbReference>
<dbReference type="AlphaFoldDB" id="A0A9D1PS40"/>
<evidence type="ECO:0000313" key="4">
    <source>
        <dbReference type="Proteomes" id="UP000823936"/>
    </source>
</evidence>
<comment type="similarity">
    <text evidence="1 2">Belongs to the polypeptide deformylase family.</text>
</comment>
<dbReference type="InterPro" id="IPR023635">
    <property type="entry name" value="Peptide_deformylase"/>
</dbReference>
<feature type="binding site" evidence="2">
    <location>
        <position position="135"/>
    </location>
    <ligand>
        <name>Fe cation</name>
        <dbReference type="ChEBI" id="CHEBI:24875"/>
    </ligand>
</feature>
<dbReference type="PIRSF" id="PIRSF004749">
    <property type="entry name" value="Pep_def"/>
    <property type="match status" value="1"/>
</dbReference>
<dbReference type="Pfam" id="PF01327">
    <property type="entry name" value="Pep_deformylase"/>
    <property type="match status" value="1"/>
</dbReference>
<feature type="binding site" evidence="2">
    <location>
        <position position="131"/>
    </location>
    <ligand>
        <name>Fe cation</name>
        <dbReference type="ChEBI" id="CHEBI:24875"/>
    </ligand>
</feature>